<name>A0A9P6QM20_9FUNG</name>
<comment type="caution">
    <text evidence="1">The sequence shown here is derived from an EMBL/GenBank/DDBJ whole genome shotgun (WGS) entry which is preliminary data.</text>
</comment>
<proteinExistence type="predicted"/>
<gene>
    <name evidence="1" type="ORF">BGZ97_008366</name>
</gene>
<dbReference type="Gene3D" id="3.80.10.10">
    <property type="entry name" value="Ribonuclease Inhibitor"/>
    <property type="match status" value="1"/>
</dbReference>
<protein>
    <submittedName>
        <fullName evidence="1">Uncharacterized protein</fullName>
    </submittedName>
</protein>
<evidence type="ECO:0000313" key="1">
    <source>
        <dbReference type="EMBL" id="KAG0283907.1"/>
    </source>
</evidence>
<keyword evidence="2" id="KW-1185">Reference proteome</keyword>
<dbReference type="SUPFAM" id="SSF52047">
    <property type="entry name" value="RNI-like"/>
    <property type="match status" value="1"/>
</dbReference>
<dbReference type="OrthoDB" id="2441979at2759"/>
<organism evidence="1 2">
    <name type="scientific">Linnemannia gamsii</name>
    <dbReference type="NCBI Taxonomy" id="64522"/>
    <lineage>
        <taxon>Eukaryota</taxon>
        <taxon>Fungi</taxon>
        <taxon>Fungi incertae sedis</taxon>
        <taxon>Mucoromycota</taxon>
        <taxon>Mortierellomycotina</taxon>
        <taxon>Mortierellomycetes</taxon>
        <taxon>Mortierellales</taxon>
        <taxon>Mortierellaceae</taxon>
        <taxon>Linnemannia</taxon>
    </lineage>
</organism>
<sequence>MKDQRDIKRLSRSVSGLERLQNTYLGFYQWEDSRAIPNLLMAMFLCCPPSLRTLCYEVTEDTEYCSYYVSKEYIEFKPGELHSWESYSDEEEEDEDEDEDEELWIGLFRPQKESMIHLTSLRYWNNDQNEVSEDELWRILALCPNLTDIMIPSVCSIEDPQQLAQEIARTLCPRLTALETADYDSNSTSWELMVRILEALPEHQVQKFHCLEQVFMILGLRSDDVGSMFRRQSRTLRELRVQGCQSLDSKAIQVILVECVALEQLEIQFQDGSLRSLRQWERHQQLLQLKQLQQQKNPQCIRLKDAVEFPWGCTRIRELKLAIAIPDEPFHHLAEGAVPYYDRPSPIILAEEEKAQFRSLEALYRQLGALTELERLDLKAIYHDLIGSRPVSYFDWGNSFPGC</sequence>
<evidence type="ECO:0000313" key="2">
    <source>
        <dbReference type="Proteomes" id="UP000823405"/>
    </source>
</evidence>
<accession>A0A9P6QM20</accession>
<dbReference type="AlphaFoldDB" id="A0A9P6QM20"/>
<dbReference type="InterPro" id="IPR032675">
    <property type="entry name" value="LRR_dom_sf"/>
</dbReference>
<dbReference type="EMBL" id="JAAAIN010003808">
    <property type="protein sequence ID" value="KAG0283907.1"/>
    <property type="molecule type" value="Genomic_DNA"/>
</dbReference>
<dbReference type="Proteomes" id="UP000823405">
    <property type="component" value="Unassembled WGS sequence"/>
</dbReference>
<reference evidence="1" key="1">
    <citation type="journal article" date="2020" name="Fungal Divers.">
        <title>Resolving the Mortierellaceae phylogeny through synthesis of multi-gene phylogenetics and phylogenomics.</title>
        <authorList>
            <person name="Vandepol N."/>
            <person name="Liber J."/>
            <person name="Desiro A."/>
            <person name="Na H."/>
            <person name="Kennedy M."/>
            <person name="Barry K."/>
            <person name="Grigoriev I.V."/>
            <person name="Miller A.N."/>
            <person name="O'Donnell K."/>
            <person name="Stajich J.E."/>
            <person name="Bonito G."/>
        </authorList>
    </citation>
    <scope>NUCLEOTIDE SEQUENCE</scope>
    <source>
        <strain evidence="1">NVP60</strain>
    </source>
</reference>